<feature type="signal peptide" evidence="1">
    <location>
        <begin position="1"/>
        <end position="20"/>
    </location>
</feature>
<dbReference type="Pfam" id="PF07165">
    <property type="entry name" value="DUF1397"/>
    <property type="match status" value="1"/>
</dbReference>
<dbReference type="InterPro" id="IPR009832">
    <property type="entry name" value="DUF1397"/>
</dbReference>
<comment type="caution">
    <text evidence="2">The sequence shown here is derived from an EMBL/GenBank/DDBJ whole genome shotgun (WGS) entry which is preliminary data.</text>
</comment>
<feature type="chain" id="PRO_5041449375" evidence="1">
    <location>
        <begin position="21"/>
        <end position="225"/>
    </location>
</feature>
<name>A0AA38M7Z4_9CUCU</name>
<accession>A0AA38M7Z4</accession>
<evidence type="ECO:0000256" key="1">
    <source>
        <dbReference type="SAM" id="SignalP"/>
    </source>
</evidence>
<organism evidence="2 3">
    <name type="scientific">Zophobas morio</name>
    <dbReference type="NCBI Taxonomy" id="2755281"/>
    <lineage>
        <taxon>Eukaryota</taxon>
        <taxon>Metazoa</taxon>
        <taxon>Ecdysozoa</taxon>
        <taxon>Arthropoda</taxon>
        <taxon>Hexapoda</taxon>
        <taxon>Insecta</taxon>
        <taxon>Pterygota</taxon>
        <taxon>Neoptera</taxon>
        <taxon>Endopterygota</taxon>
        <taxon>Coleoptera</taxon>
        <taxon>Polyphaga</taxon>
        <taxon>Cucujiformia</taxon>
        <taxon>Tenebrionidae</taxon>
        <taxon>Zophobas</taxon>
    </lineage>
</organism>
<reference evidence="2" key="1">
    <citation type="journal article" date="2023" name="G3 (Bethesda)">
        <title>Whole genome assemblies of Zophobas morio and Tenebrio molitor.</title>
        <authorList>
            <person name="Kaur S."/>
            <person name="Stinson S.A."/>
            <person name="diCenzo G.C."/>
        </authorList>
    </citation>
    <scope>NUCLEOTIDE SEQUENCE</scope>
    <source>
        <strain evidence="2">QUZm001</strain>
    </source>
</reference>
<proteinExistence type="predicted"/>
<dbReference type="Proteomes" id="UP001168821">
    <property type="component" value="Unassembled WGS sequence"/>
</dbReference>
<evidence type="ECO:0000313" key="2">
    <source>
        <dbReference type="EMBL" id="KAJ3646776.1"/>
    </source>
</evidence>
<gene>
    <name evidence="2" type="ORF">Zmor_024348</name>
</gene>
<keyword evidence="1" id="KW-0732">Signal</keyword>
<dbReference type="AlphaFoldDB" id="A0AA38M7Z4"/>
<dbReference type="EMBL" id="JALNTZ010000007">
    <property type="protein sequence ID" value="KAJ3646776.1"/>
    <property type="molecule type" value="Genomic_DNA"/>
</dbReference>
<keyword evidence="3" id="KW-1185">Reference proteome</keyword>
<sequence length="225" mass="24944">MNKYIFVAFALFAVINSVRCDSSEEVIDKVKSKHVKKLLNQNKEHLDEGLDKLEQKCPGVTPKLKAAVKSFVECDDKVDDSLTICESIQSYTLNCTAPLLKVIDDCLPQNAKGLPTLGLKSLVSVADFLCKQSGEAIFELANPCLWEDSEENENDECEQKLDQFTQKYEGKDDIPTQAEICTLATGYKSCVRRDVSAHCKNQKTKDVANGLFDALVAPCSNINEV</sequence>
<protein>
    <submittedName>
        <fullName evidence="2">Uncharacterized protein</fullName>
    </submittedName>
</protein>
<evidence type="ECO:0000313" key="3">
    <source>
        <dbReference type="Proteomes" id="UP001168821"/>
    </source>
</evidence>